<comment type="caution">
    <text evidence="3">The sequence shown here is derived from an EMBL/GenBank/DDBJ whole genome shotgun (WGS) entry which is preliminary data.</text>
</comment>
<accession>A0A619ALC6</accession>
<sequence>MKNKSMLKMTEIYTAQEFKKLTRLNLFHRRCNHLIKLDILLDSYSSDLPEKEKASILVEICNICKLFLDRKPLSGRAVTVHNLKTQAQEQLLSIMKEIVSESNTSGIIGWKRVKAALTPIIHGANTKTKCLDEEYWAEAITNRHFAKRNIACSADPFELWKQSDTKTNYVDWLRECYIQLMLKNGQEKELVTRFFSNVKYMNHEEREHYSIYISRGKFYNRNGMEFSTLNMESDRAGKGWGIYVRDAKNKIYINKHQRNVFHHSSFLAGGPILSAGELSINNGVLVGITNKSGHYKPDDENFLDMLAYLKTRGVNLCNVAACMKTTGCVQEFYNAEDIFINRSIVNSRLVSKPCL</sequence>
<proteinExistence type="predicted"/>
<dbReference type="PANTHER" id="PTHR31250">
    <property type="entry name" value="IQ DOMAIN-CONTAINING PROTEIN IQM3"/>
    <property type="match status" value="1"/>
</dbReference>
<dbReference type="GO" id="GO:0005737">
    <property type="term" value="C:cytoplasm"/>
    <property type="evidence" value="ECO:0007669"/>
    <property type="project" value="UniProtKB-SubCell"/>
</dbReference>
<dbReference type="EMBL" id="AAKZQX010000091">
    <property type="protein sequence ID" value="ECX6035903.1"/>
    <property type="molecule type" value="Genomic_DNA"/>
</dbReference>
<reference evidence="3" key="1">
    <citation type="submission" date="2018-07" db="EMBL/GenBank/DDBJ databases">
        <authorList>
            <consortium name="PulseNet: The National Subtyping Network for Foodborne Disease Surveillance"/>
            <person name="Tarr C.L."/>
            <person name="Trees E."/>
            <person name="Katz L.S."/>
            <person name="Carleton-Romer H.A."/>
            <person name="Stroika S."/>
            <person name="Kucerova Z."/>
            <person name="Roache K.F."/>
            <person name="Sabol A.L."/>
            <person name="Besser J."/>
            <person name="Gerner-Smidt P."/>
        </authorList>
    </citation>
    <scope>NUCLEOTIDE SEQUENCE</scope>
    <source>
        <strain evidence="3">PNUSAS001246</strain>
    </source>
</reference>
<dbReference type="AlphaFoldDB" id="A0A619ALC6"/>
<evidence type="ECO:0000313" key="3">
    <source>
        <dbReference type="EMBL" id="ECX6035903.1"/>
    </source>
</evidence>
<keyword evidence="2" id="KW-0963">Cytoplasm</keyword>
<gene>
    <name evidence="3" type="ORF">ATT75_25090</name>
</gene>
<name>A0A619ALC6_SALET</name>
<organism evidence="3">
    <name type="scientific">Salmonella enterica subsp. enterica serovar Panama</name>
    <dbReference type="NCBI Taxonomy" id="29472"/>
    <lineage>
        <taxon>Bacteria</taxon>
        <taxon>Pseudomonadati</taxon>
        <taxon>Pseudomonadota</taxon>
        <taxon>Gammaproteobacteria</taxon>
        <taxon>Enterobacterales</taxon>
        <taxon>Enterobacteriaceae</taxon>
        <taxon>Salmonella</taxon>
    </lineage>
</organism>
<protein>
    <submittedName>
        <fullName evidence="3">Uncharacterized protein</fullName>
    </submittedName>
</protein>
<evidence type="ECO:0000256" key="2">
    <source>
        <dbReference type="ARBA" id="ARBA00022490"/>
    </source>
</evidence>
<dbReference type="InterPro" id="IPR044159">
    <property type="entry name" value="IQM"/>
</dbReference>
<evidence type="ECO:0000256" key="1">
    <source>
        <dbReference type="ARBA" id="ARBA00004496"/>
    </source>
</evidence>
<comment type="subcellular location">
    <subcellularLocation>
        <location evidence="1">Cytoplasm</location>
    </subcellularLocation>
</comment>
<dbReference type="PANTHER" id="PTHR31250:SF27">
    <property type="entry name" value="IQ DOMAIN-CONTAINING PROTEIN IQM5"/>
    <property type="match status" value="1"/>
</dbReference>